<evidence type="ECO:0000313" key="2">
    <source>
        <dbReference type="EMBL" id="KAF4309278.1"/>
    </source>
</evidence>
<feature type="region of interest" description="Disordered" evidence="1">
    <location>
        <begin position="1"/>
        <end position="62"/>
    </location>
</feature>
<feature type="compositionally biased region" description="Polar residues" evidence="1">
    <location>
        <begin position="1"/>
        <end position="27"/>
    </location>
</feature>
<evidence type="ECO:0000256" key="1">
    <source>
        <dbReference type="SAM" id="MobiDB-lite"/>
    </source>
</evidence>
<dbReference type="Proteomes" id="UP000572817">
    <property type="component" value="Unassembled WGS sequence"/>
</dbReference>
<gene>
    <name evidence="2" type="ORF">GTA08_BOTSDO02374</name>
</gene>
<sequence length="232" mass="26446">MPPTASGTIQKTNSDCTESSPNMVQSSDIDKADPPASVEPSSSADNMGTRQPSLPDTDQQSIERQIARKQLEIEILEMQLEPARQQQLKGLAQTQRKKRKWEQHLASADDEEKPQLFDELEDIIKQLEYLSKSTLNRSKWYKDTYAVLKKLHESDQNQVPFHTFTEREIAALDILSNSMKADKNAVYRLNTTEVAIMHERISRMLTKTAIEKKTNRSRLEEVYGRAGGRLKG</sequence>
<organism evidence="2 3">
    <name type="scientific">Botryosphaeria dothidea</name>
    <dbReference type="NCBI Taxonomy" id="55169"/>
    <lineage>
        <taxon>Eukaryota</taxon>
        <taxon>Fungi</taxon>
        <taxon>Dikarya</taxon>
        <taxon>Ascomycota</taxon>
        <taxon>Pezizomycotina</taxon>
        <taxon>Dothideomycetes</taxon>
        <taxon>Dothideomycetes incertae sedis</taxon>
        <taxon>Botryosphaeriales</taxon>
        <taxon>Botryosphaeriaceae</taxon>
        <taxon>Botryosphaeria</taxon>
    </lineage>
</organism>
<name>A0A8H4IZA7_9PEZI</name>
<dbReference type="EMBL" id="WWBZ02000016">
    <property type="protein sequence ID" value="KAF4309278.1"/>
    <property type="molecule type" value="Genomic_DNA"/>
</dbReference>
<dbReference type="AlphaFoldDB" id="A0A8H4IZA7"/>
<keyword evidence="3" id="KW-1185">Reference proteome</keyword>
<reference evidence="2" key="1">
    <citation type="submission" date="2020-04" db="EMBL/GenBank/DDBJ databases">
        <title>Genome Assembly and Annotation of Botryosphaeria dothidea sdau 11-99, a Latent Pathogen of Apple Fruit Ring Rot in China.</title>
        <authorList>
            <person name="Yu C."/>
            <person name="Diao Y."/>
            <person name="Lu Q."/>
            <person name="Zhao J."/>
            <person name="Cui S."/>
            <person name="Peng C."/>
            <person name="He B."/>
            <person name="Liu H."/>
        </authorList>
    </citation>
    <scope>NUCLEOTIDE SEQUENCE [LARGE SCALE GENOMIC DNA]</scope>
    <source>
        <strain evidence="2">Sdau11-99</strain>
    </source>
</reference>
<protein>
    <submittedName>
        <fullName evidence="2">Uncharacterized protein</fullName>
    </submittedName>
</protein>
<evidence type="ECO:0000313" key="3">
    <source>
        <dbReference type="Proteomes" id="UP000572817"/>
    </source>
</evidence>
<feature type="compositionally biased region" description="Polar residues" evidence="1">
    <location>
        <begin position="39"/>
        <end position="62"/>
    </location>
</feature>
<comment type="caution">
    <text evidence="2">The sequence shown here is derived from an EMBL/GenBank/DDBJ whole genome shotgun (WGS) entry which is preliminary data.</text>
</comment>
<accession>A0A8H4IZA7</accession>
<proteinExistence type="predicted"/>